<dbReference type="SMART" id="SM01008">
    <property type="entry name" value="Ald_Xan_dh_C"/>
    <property type="match status" value="1"/>
</dbReference>
<gene>
    <name evidence="2" type="ORF">A1353_04100</name>
</gene>
<protein>
    <submittedName>
        <fullName evidence="2">Twin-arginine translocation pathway signal protein</fullName>
    </submittedName>
</protein>
<dbReference type="GO" id="GO:0016491">
    <property type="term" value="F:oxidoreductase activity"/>
    <property type="evidence" value="ECO:0007669"/>
    <property type="project" value="InterPro"/>
</dbReference>
<proteinExistence type="predicted"/>
<dbReference type="Proteomes" id="UP000077763">
    <property type="component" value="Unassembled WGS sequence"/>
</dbReference>
<dbReference type="InterPro" id="IPR046867">
    <property type="entry name" value="AldOxase/xan_DH_MoCoBD2"/>
</dbReference>
<dbReference type="InterPro" id="IPR000674">
    <property type="entry name" value="Ald_Oxase/Xan_DH_a/b"/>
</dbReference>
<evidence type="ECO:0000313" key="3">
    <source>
        <dbReference type="Proteomes" id="UP000077763"/>
    </source>
</evidence>
<feature type="domain" description="Aldehyde oxidase/xanthine dehydrogenase a/b hammerhead" evidence="1">
    <location>
        <begin position="239"/>
        <end position="328"/>
    </location>
</feature>
<dbReference type="SUPFAM" id="SSF56003">
    <property type="entry name" value="Molybdenum cofactor-binding domain"/>
    <property type="match status" value="2"/>
</dbReference>
<name>A0A177MX82_METMH</name>
<dbReference type="Gene3D" id="3.90.1170.50">
    <property type="entry name" value="Aldehyde oxidase/xanthine dehydrogenase, a/b hammerhead"/>
    <property type="match status" value="1"/>
</dbReference>
<sequence length="785" mass="84955">MKNSAEFLQANTDQSNADDAYVIDNVSRRTFIKQFALSGFVLAVGLPTLLRADETAEPAAAGKFGADAMPHGWVDNPLVFVAIAADGAVSIICHRSEMGQGVRTSLPMVVADELEADWSRVRVVQAPGDEKRFGNQDTDGSRSMRHFFMPMRRAGAAARQMLEAAAAARWRVPVTEVRAEQNQVLHVPSGKTLGYGELAKAAAKLPVPDRDTLRLKNSTEFRYIGKGRQGVYDGRDIVTGRAMYGIDTQLKGLLYAVVARPPVLGGKLLKFDASAALKVPGVVKIVELPSSPLPAEFNPLGGVAVIASNTWAAIQGRNALKIEWDNGIHASYDSLAYKAELEAAVRQPGKVVRQQGDVDAALQGAAKRLAAEYYLPHLAQAPMEPPAATARIVKGHCEIWTCTQAPQLTRDKVAKWLKLPEDKVTVNVTLLGGGFGRKSKPDYVIEAALLSQAMQGKPVKLTWTREDDLHHSYFHTVSLERLEAGLDAQGKPVVWLHRTAAPSISSTFGPDSKQQMPVELGMGVINVPFAIDNLRIENPPAAAHTRIGWFRSVSNIPHAFAVQSFVAELAAAAGRDHRDFLLDIIGPARRIDPASLNDTWNQGESPVLYPVDTGRLRRVIETVTREAGWGRQLAKGQGLGLAAHYSFVTYVAVVVEVAVDEAGKLSIPRVDVAVDCGPQINPERIRSQIEGACIMGVSLATLGEISFKNGAVEQDNFHAYQLTRIDDAPREIKVHLLPSAEFDTPLGGVGEPGVPPIAPALCNAIFAATGQRIRQLPIRDQLLKD</sequence>
<dbReference type="PIRSF" id="PIRSF036389">
    <property type="entry name" value="IOR_B"/>
    <property type="match status" value="1"/>
</dbReference>
<dbReference type="Gene3D" id="3.30.365.10">
    <property type="entry name" value="Aldehyde oxidase/xanthine dehydrogenase, molybdopterin binding domain"/>
    <property type="match status" value="4"/>
</dbReference>
<evidence type="ECO:0000259" key="1">
    <source>
        <dbReference type="SMART" id="SM01008"/>
    </source>
</evidence>
<dbReference type="PANTHER" id="PTHR47495">
    <property type="entry name" value="ALDEHYDE DEHYDROGENASE"/>
    <property type="match status" value="1"/>
</dbReference>
<reference evidence="2 3" key="1">
    <citation type="submission" date="2016-03" db="EMBL/GenBank/DDBJ databases">
        <authorList>
            <person name="Ploux O."/>
        </authorList>
    </citation>
    <scope>NUCLEOTIDE SEQUENCE [LARGE SCALE GENOMIC DNA]</scope>
    <source>
        <strain evidence="2 3">R-45371</strain>
    </source>
</reference>
<dbReference type="RefSeq" id="WP_064035274.1">
    <property type="nucleotide sequence ID" value="NZ_LUUH01000002.1"/>
</dbReference>
<dbReference type="PROSITE" id="PS51318">
    <property type="entry name" value="TAT"/>
    <property type="match status" value="1"/>
</dbReference>
<dbReference type="PANTHER" id="PTHR47495:SF3">
    <property type="entry name" value="BLR6219 PROTEIN"/>
    <property type="match status" value="1"/>
</dbReference>
<dbReference type="EMBL" id="LUUH01000002">
    <property type="protein sequence ID" value="OAI09499.1"/>
    <property type="molecule type" value="Genomic_DNA"/>
</dbReference>
<dbReference type="InterPro" id="IPR006311">
    <property type="entry name" value="TAT_signal"/>
</dbReference>
<dbReference type="Pfam" id="PF02738">
    <property type="entry name" value="MoCoBD_1"/>
    <property type="match status" value="1"/>
</dbReference>
<dbReference type="InterPro" id="IPR052516">
    <property type="entry name" value="N-heterocyclic_Hydroxylase"/>
</dbReference>
<accession>A0A177MX82</accession>
<comment type="caution">
    <text evidence="2">The sequence shown here is derived from an EMBL/GenBank/DDBJ whole genome shotgun (WGS) entry which is preliminary data.</text>
</comment>
<dbReference type="InterPro" id="IPR012368">
    <property type="entry name" value="OxRdtase_Mopterin-bd_su_IorB"/>
</dbReference>
<dbReference type="Pfam" id="PF20256">
    <property type="entry name" value="MoCoBD_2"/>
    <property type="match status" value="2"/>
</dbReference>
<dbReference type="InterPro" id="IPR008274">
    <property type="entry name" value="AldOxase/xan_DH_MoCoBD1"/>
</dbReference>
<organism evidence="2 3">
    <name type="scientific">Methylomonas methanica</name>
    <dbReference type="NCBI Taxonomy" id="421"/>
    <lineage>
        <taxon>Bacteria</taxon>
        <taxon>Pseudomonadati</taxon>
        <taxon>Pseudomonadota</taxon>
        <taxon>Gammaproteobacteria</taxon>
        <taxon>Methylococcales</taxon>
        <taxon>Methylococcaceae</taxon>
        <taxon>Methylomonas</taxon>
    </lineage>
</organism>
<dbReference type="AlphaFoldDB" id="A0A177MX82"/>
<evidence type="ECO:0000313" key="2">
    <source>
        <dbReference type="EMBL" id="OAI09499.1"/>
    </source>
</evidence>
<dbReference type="InterPro" id="IPR037165">
    <property type="entry name" value="AldOxase/xan_DH_Mopterin-bd_sf"/>
</dbReference>